<dbReference type="Proteomes" id="UP000306187">
    <property type="component" value="Segment"/>
</dbReference>
<protein>
    <submittedName>
        <fullName evidence="2">Capsid protein</fullName>
    </submittedName>
</protein>
<dbReference type="SUPFAM" id="SSF69349">
    <property type="entry name" value="Phage fibre proteins"/>
    <property type="match status" value="1"/>
</dbReference>
<sequence length="736" mass="79551">MATEADLIQKFKDLNIPVGADFEELIHAAFAGSNLADIVNSYDSRIATVETDLATKADDSKVVHDNKNGTEQLNGAQVQPFNKLSDTIGGRNLLPVSNYNSGYVNGADGTISHADGIAKEVISNFIPVDITQSYYCQIIQQVNANQAWWGIGFYDANKQFISRPSTGNTTVTGTITSVIRMLPLGFPNISIPNVSTVVFPANTAYVRVSFRTYGNPIQASLEKSSVLSDWTPAPEDKADDSKVVHNSGNEEIGGQKTFDTAPIDKTTGNPYSTKSDIATAINAATANMVDSTKDTNFTGNITFDNTPKMINGDPLVTASQTGDVNKLLTKDKSNYVNAINELSSIVDRFYPVASQAIPTDNVSYSNQGLVYNYDPSNNTVTFRKSDPSYSINYDTSVVGTNFTENAGGSAPLGGIRIYFGFKAIHYVNKTEGTLSDINYYVWNPNDDSTVKSGELGLLKAIPYYLTSENFEVGSSYTIDFSGNGMNLSTSGNNRISPRLVISNEGNGVLNITPYHGEDFKDDKSEGYWIYPYITKMISYSVDTTAMKALPDGYSYDYVKDTNPSTTGNYLTAWGQGSYQYKFDLNNLGNGYSIDSMGSSITINVSIKGTAPSFASGYHTTDGYKSSQLPNNTFTTNSGDVSGDATSSALGKSYINLLWKLSKEDVVSSSYTAYYQAVSAGGSVFYAIKLVINNDNTISIYAITPFYANISNVSDPSKNMSASSFASTTTISIVNNV</sequence>
<feature type="compositionally biased region" description="Basic and acidic residues" evidence="1">
    <location>
        <begin position="234"/>
        <end position="243"/>
    </location>
</feature>
<organism evidence="2 3">
    <name type="scientific">Lactobacillus phage SAC12B</name>
    <dbReference type="NCBI Taxonomy" id="2510941"/>
    <lineage>
        <taxon>Viruses</taxon>
        <taxon>Duplodnaviria</taxon>
        <taxon>Heunggongvirae</taxon>
        <taxon>Uroviricota</taxon>
        <taxon>Caudoviricetes</taxon>
        <taxon>Herelleviridae</taxon>
        <taxon>Tybeckvirus</taxon>
        <taxon>Tybeckvirus SAC12B</taxon>
    </lineage>
</organism>
<keyword evidence="3" id="KW-1185">Reference proteome</keyword>
<evidence type="ECO:0000313" key="2">
    <source>
        <dbReference type="EMBL" id="QBJ03869.1"/>
    </source>
</evidence>
<dbReference type="Gene3D" id="6.10.140.2190">
    <property type="match status" value="1"/>
</dbReference>
<evidence type="ECO:0000313" key="3">
    <source>
        <dbReference type="Proteomes" id="UP000306187"/>
    </source>
</evidence>
<accession>A0A4Y5FFG1</accession>
<dbReference type="EMBL" id="MK504446">
    <property type="protein sequence ID" value="QBJ03869.1"/>
    <property type="molecule type" value="Genomic_DNA"/>
</dbReference>
<feature type="region of interest" description="Disordered" evidence="1">
    <location>
        <begin position="231"/>
        <end position="264"/>
    </location>
</feature>
<proteinExistence type="predicted"/>
<evidence type="ECO:0000256" key="1">
    <source>
        <dbReference type="SAM" id="MobiDB-lite"/>
    </source>
</evidence>
<reference evidence="2" key="1">
    <citation type="submission" date="2019-02" db="EMBL/GenBank/DDBJ databases">
        <title>Isolation of virulent Lactobacillus brevis phages.</title>
        <authorList>
            <person name="Feyereisen M."/>
            <person name="Mahony J."/>
            <person name="O'Sullivan T."/>
            <person name="van Sinderen D."/>
        </authorList>
    </citation>
    <scope>NUCLEOTIDE SEQUENCE [LARGE SCALE GENOMIC DNA]</scope>
</reference>
<name>A0A4Y5FFG1_9CAUD</name>
<gene>
    <name evidence="2" type="ORF">SAC12B_0080</name>
</gene>